<feature type="compositionally biased region" description="Basic and acidic residues" evidence="1">
    <location>
        <begin position="169"/>
        <end position="185"/>
    </location>
</feature>
<organism evidence="2 3">
    <name type="scientific">Halococcus salifodinae DSM 8989</name>
    <dbReference type="NCBI Taxonomy" id="1227456"/>
    <lineage>
        <taxon>Archaea</taxon>
        <taxon>Methanobacteriati</taxon>
        <taxon>Methanobacteriota</taxon>
        <taxon>Stenosarchaea group</taxon>
        <taxon>Halobacteria</taxon>
        <taxon>Halobacteriales</taxon>
        <taxon>Halococcaceae</taxon>
        <taxon>Halococcus</taxon>
    </lineage>
</organism>
<evidence type="ECO:0000313" key="2">
    <source>
        <dbReference type="EMBL" id="EMA53193.1"/>
    </source>
</evidence>
<feature type="region of interest" description="Disordered" evidence="1">
    <location>
        <begin position="165"/>
        <end position="185"/>
    </location>
</feature>
<dbReference type="InterPro" id="IPR055533">
    <property type="entry name" value="DUF7109"/>
</dbReference>
<accession>M0N6L3</accession>
<keyword evidence="3" id="KW-1185">Reference proteome</keyword>
<evidence type="ECO:0000256" key="1">
    <source>
        <dbReference type="SAM" id="MobiDB-lite"/>
    </source>
</evidence>
<reference evidence="2 3" key="1">
    <citation type="journal article" date="2014" name="PLoS Genet.">
        <title>Phylogenetically driven sequencing of extremely halophilic archaea reveals strategies for static and dynamic osmo-response.</title>
        <authorList>
            <person name="Becker E.A."/>
            <person name="Seitzer P.M."/>
            <person name="Tritt A."/>
            <person name="Larsen D."/>
            <person name="Krusor M."/>
            <person name="Yao A.I."/>
            <person name="Wu D."/>
            <person name="Madern D."/>
            <person name="Eisen J.A."/>
            <person name="Darling A.E."/>
            <person name="Facciotti M.T."/>
        </authorList>
    </citation>
    <scope>NUCLEOTIDE SEQUENCE [LARGE SCALE GENOMIC DNA]</scope>
    <source>
        <strain evidence="2 3">DSM 8989</strain>
    </source>
</reference>
<dbReference type="Pfam" id="PF23421">
    <property type="entry name" value="DUF7109"/>
    <property type="match status" value="1"/>
</dbReference>
<dbReference type="EMBL" id="AOME01000051">
    <property type="protein sequence ID" value="EMA53193.1"/>
    <property type="molecule type" value="Genomic_DNA"/>
</dbReference>
<dbReference type="PATRIC" id="fig|1227456.3.peg.1559"/>
<name>M0N6L3_9EURY</name>
<dbReference type="Proteomes" id="UP000011625">
    <property type="component" value="Unassembled WGS sequence"/>
</dbReference>
<dbReference type="OrthoDB" id="214610at2157"/>
<protein>
    <submittedName>
        <fullName evidence="2">Uncharacterized protein</fullName>
    </submittedName>
</protein>
<proteinExistence type="predicted"/>
<comment type="caution">
    <text evidence="2">The sequence shown here is derived from an EMBL/GenBank/DDBJ whole genome shotgun (WGS) entry which is preliminary data.</text>
</comment>
<gene>
    <name evidence="2" type="ORF">C450_07762</name>
</gene>
<dbReference type="RefSeq" id="WP_005042193.1">
    <property type="nucleotide sequence ID" value="NZ_AOME01000051.1"/>
</dbReference>
<dbReference type="AlphaFoldDB" id="M0N6L3"/>
<dbReference type="STRING" id="1227456.C450_07762"/>
<sequence>MDFSHDELAGVVDLFGALTRAELSQACDELAFKRGTEFESAETIDDAITAYRLVAIDPADTGVEGMVPEATADDPLLAVGPTAFPTLPDRAEDLPHILDIEPREVDRTVLGAVAEERFRADAARAVADADHARITQLLDVSYDLDAWAPVDLGGVRDRLDDAAAEMDGADDRAGSHAPEIDERTN</sequence>
<evidence type="ECO:0000313" key="3">
    <source>
        <dbReference type="Proteomes" id="UP000011625"/>
    </source>
</evidence>